<dbReference type="Proteomes" id="UP001054837">
    <property type="component" value="Unassembled WGS sequence"/>
</dbReference>
<comment type="caution">
    <text evidence="2">The sequence shown here is derived from an EMBL/GenBank/DDBJ whole genome shotgun (WGS) entry which is preliminary data.</text>
</comment>
<proteinExistence type="predicted"/>
<sequence>MLVDVKNPKSINGKKKNHYLSFNACTGFVFFIDSQAAISALSSNSPTDCPSTVLTSHRWRKTARRKLAPCIWQMAPIIKGVLAMREIRCLLAKSRAESIHSTDTRAASDHITAAGRTRSPAKPQGSAAATKGGNVRANGGTP</sequence>
<evidence type="ECO:0000256" key="1">
    <source>
        <dbReference type="SAM" id="MobiDB-lite"/>
    </source>
</evidence>
<gene>
    <name evidence="2" type="ORF">CDAR_368751</name>
</gene>
<accession>A0AAV4WYM3</accession>
<name>A0AAV4WYM3_9ARAC</name>
<protein>
    <submittedName>
        <fullName evidence="2">Uncharacterized protein</fullName>
    </submittedName>
</protein>
<evidence type="ECO:0000313" key="2">
    <source>
        <dbReference type="EMBL" id="GIY88011.1"/>
    </source>
</evidence>
<dbReference type="AlphaFoldDB" id="A0AAV4WYM3"/>
<dbReference type="EMBL" id="BPLQ01015435">
    <property type="protein sequence ID" value="GIY88011.1"/>
    <property type="molecule type" value="Genomic_DNA"/>
</dbReference>
<evidence type="ECO:0000313" key="3">
    <source>
        <dbReference type="Proteomes" id="UP001054837"/>
    </source>
</evidence>
<feature type="region of interest" description="Disordered" evidence="1">
    <location>
        <begin position="100"/>
        <end position="142"/>
    </location>
</feature>
<organism evidence="2 3">
    <name type="scientific">Caerostris darwini</name>
    <dbReference type="NCBI Taxonomy" id="1538125"/>
    <lineage>
        <taxon>Eukaryota</taxon>
        <taxon>Metazoa</taxon>
        <taxon>Ecdysozoa</taxon>
        <taxon>Arthropoda</taxon>
        <taxon>Chelicerata</taxon>
        <taxon>Arachnida</taxon>
        <taxon>Araneae</taxon>
        <taxon>Araneomorphae</taxon>
        <taxon>Entelegynae</taxon>
        <taxon>Araneoidea</taxon>
        <taxon>Araneidae</taxon>
        <taxon>Caerostris</taxon>
    </lineage>
</organism>
<keyword evidence="3" id="KW-1185">Reference proteome</keyword>
<reference evidence="2 3" key="1">
    <citation type="submission" date="2021-06" db="EMBL/GenBank/DDBJ databases">
        <title>Caerostris darwini draft genome.</title>
        <authorList>
            <person name="Kono N."/>
            <person name="Arakawa K."/>
        </authorList>
    </citation>
    <scope>NUCLEOTIDE SEQUENCE [LARGE SCALE GENOMIC DNA]</scope>
</reference>